<dbReference type="CDD" id="cd00041">
    <property type="entry name" value="CUB"/>
    <property type="match status" value="1"/>
</dbReference>
<protein>
    <submittedName>
        <fullName evidence="8">Procollagen C-endopeptidase enhancer 1</fullName>
    </submittedName>
</protein>
<dbReference type="InterPro" id="IPR035914">
    <property type="entry name" value="Sperma_CUB_dom_sf"/>
</dbReference>
<name>A0AAV4IRP3_9GAST</name>
<feature type="domain" description="CUB" evidence="6">
    <location>
        <begin position="163"/>
        <end position="273"/>
    </location>
</feature>
<organism evidence="8 9">
    <name type="scientific">Elysia marginata</name>
    <dbReference type="NCBI Taxonomy" id="1093978"/>
    <lineage>
        <taxon>Eukaryota</taxon>
        <taxon>Metazoa</taxon>
        <taxon>Spiralia</taxon>
        <taxon>Lophotrochozoa</taxon>
        <taxon>Mollusca</taxon>
        <taxon>Gastropoda</taxon>
        <taxon>Heterobranchia</taxon>
        <taxon>Euthyneura</taxon>
        <taxon>Panpulmonata</taxon>
        <taxon>Sacoglossa</taxon>
        <taxon>Placobranchoidea</taxon>
        <taxon>Plakobranchidae</taxon>
        <taxon>Elysia</taxon>
    </lineage>
</organism>
<keyword evidence="9" id="KW-1185">Reference proteome</keyword>
<dbReference type="SUPFAM" id="SSF49854">
    <property type="entry name" value="Spermadhesin, CUB domain"/>
    <property type="match status" value="1"/>
</dbReference>
<dbReference type="PROSITE" id="PS01180">
    <property type="entry name" value="CUB"/>
    <property type="match status" value="1"/>
</dbReference>
<feature type="transmembrane region" description="Helical" evidence="5">
    <location>
        <begin position="351"/>
        <end position="377"/>
    </location>
</feature>
<evidence type="ECO:0000256" key="2">
    <source>
        <dbReference type="ARBA" id="ARBA00023157"/>
    </source>
</evidence>
<keyword evidence="2" id="KW-1015">Disulfide bond</keyword>
<feature type="region of interest" description="Disordered" evidence="4">
    <location>
        <begin position="280"/>
        <end position="343"/>
    </location>
</feature>
<dbReference type="SMART" id="SM00042">
    <property type="entry name" value="CUB"/>
    <property type="match status" value="1"/>
</dbReference>
<evidence type="ECO:0000259" key="6">
    <source>
        <dbReference type="PROSITE" id="PS01180"/>
    </source>
</evidence>
<reference evidence="8 9" key="1">
    <citation type="journal article" date="2021" name="Elife">
        <title>Chloroplast acquisition without the gene transfer in kleptoplastic sea slugs, Plakobranchus ocellatus.</title>
        <authorList>
            <person name="Maeda T."/>
            <person name="Takahashi S."/>
            <person name="Yoshida T."/>
            <person name="Shimamura S."/>
            <person name="Takaki Y."/>
            <person name="Nagai Y."/>
            <person name="Toyoda A."/>
            <person name="Suzuki Y."/>
            <person name="Arimoto A."/>
            <person name="Ishii H."/>
            <person name="Satoh N."/>
            <person name="Nishiyama T."/>
            <person name="Hasebe M."/>
            <person name="Maruyama T."/>
            <person name="Minagawa J."/>
            <person name="Obokata J."/>
            <person name="Shigenobu S."/>
        </authorList>
    </citation>
    <scope>NUCLEOTIDE SEQUENCE [LARGE SCALE GENOMIC DNA]</scope>
</reference>
<sequence>MQAEVGSWVGSLQTHLHSIYPQSAINDLGREVAMMERKHLVIGSFLVLVTVCVRLTHGLTKSACFSSLNKTLELDCGAGHLLHITRAFYGFSPTGQCRLLEGEESEGCTLDDRERYGCIGQRDCSINMPTGQWGVNVPACGQRSNYYQVEYNCVKASTVYDICEHNGRLTAQSGYITTPGYPNNYHKQGKCDMTISVNSGQKIRLLIIDLQLEPRGKTDCADLLYFNDKLRSVTLCYTRTNHSYNLHSNFLHLELQSTSGGHSKGFWLYYEAYPPLTTSIEAPDTSSGKDNSEENSINTDMQRDTPNRPPGQTGNRETLHDSSGEATPAQNGNPGSTVPLYRDDKDSGKKLPFAAIAGGVIGTLSLILLVLLLLLFIKWCKERRYQKAEKILEIRNPAFRSSNDFHDTQGHAGYYC</sequence>
<feature type="compositionally biased region" description="Polar residues" evidence="4">
    <location>
        <begin position="324"/>
        <end position="336"/>
    </location>
</feature>
<dbReference type="Pfam" id="PF00431">
    <property type="entry name" value="CUB"/>
    <property type="match status" value="1"/>
</dbReference>
<evidence type="ECO:0000256" key="4">
    <source>
        <dbReference type="SAM" id="MobiDB-lite"/>
    </source>
</evidence>
<dbReference type="Proteomes" id="UP000762676">
    <property type="component" value="Unassembled WGS sequence"/>
</dbReference>
<dbReference type="PANTHER" id="PTHR24251">
    <property type="entry name" value="OVOCHYMASE-RELATED"/>
    <property type="match status" value="1"/>
</dbReference>
<keyword evidence="5" id="KW-0472">Membrane</keyword>
<evidence type="ECO:0000259" key="7">
    <source>
        <dbReference type="PROSITE" id="PS50228"/>
    </source>
</evidence>
<dbReference type="AlphaFoldDB" id="A0AAV4IRP3"/>
<keyword evidence="5" id="KW-0812">Transmembrane</keyword>
<comment type="caution">
    <text evidence="8">The sequence shown here is derived from an EMBL/GenBank/DDBJ whole genome shotgun (WGS) entry which is preliminary data.</text>
</comment>
<keyword evidence="1" id="KW-0677">Repeat</keyword>
<dbReference type="InterPro" id="IPR000922">
    <property type="entry name" value="Lectin_gal-bd_dom"/>
</dbReference>
<proteinExistence type="predicted"/>
<evidence type="ECO:0000256" key="3">
    <source>
        <dbReference type="PROSITE-ProRule" id="PRU00059"/>
    </source>
</evidence>
<evidence type="ECO:0000256" key="5">
    <source>
        <dbReference type="SAM" id="Phobius"/>
    </source>
</evidence>
<dbReference type="PROSITE" id="PS50228">
    <property type="entry name" value="SUEL_LECTIN"/>
    <property type="match status" value="1"/>
</dbReference>
<feature type="compositionally biased region" description="Polar residues" evidence="4">
    <location>
        <begin position="280"/>
        <end position="300"/>
    </location>
</feature>
<dbReference type="GO" id="GO:0030246">
    <property type="term" value="F:carbohydrate binding"/>
    <property type="evidence" value="ECO:0007669"/>
    <property type="project" value="InterPro"/>
</dbReference>
<gene>
    <name evidence="8" type="ORF">ElyMa_003110500</name>
</gene>
<dbReference type="InterPro" id="IPR043159">
    <property type="entry name" value="Lectin_gal-bd_sf"/>
</dbReference>
<feature type="domain" description="SUEL-type lectin" evidence="7">
    <location>
        <begin position="66"/>
        <end position="154"/>
    </location>
</feature>
<keyword evidence="5" id="KW-1133">Transmembrane helix</keyword>
<evidence type="ECO:0000313" key="8">
    <source>
        <dbReference type="EMBL" id="GFS12399.1"/>
    </source>
</evidence>
<accession>A0AAV4IRP3</accession>
<comment type="caution">
    <text evidence="3">Lacks conserved residue(s) required for the propagation of feature annotation.</text>
</comment>
<dbReference type="InterPro" id="IPR000859">
    <property type="entry name" value="CUB_dom"/>
</dbReference>
<evidence type="ECO:0000256" key="1">
    <source>
        <dbReference type="ARBA" id="ARBA00022737"/>
    </source>
</evidence>
<dbReference type="EMBL" id="BMAT01006418">
    <property type="protein sequence ID" value="GFS12399.1"/>
    <property type="molecule type" value="Genomic_DNA"/>
</dbReference>
<dbReference type="CDD" id="cd22823">
    <property type="entry name" value="Gal_Rha_Lectin"/>
    <property type="match status" value="1"/>
</dbReference>
<dbReference type="Gene3D" id="2.60.120.740">
    <property type="match status" value="1"/>
</dbReference>
<evidence type="ECO:0000313" key="9">
    <source>
        <dbReference type="Proteomes" id="UP000762676"/>
    </source>
</evidence>
<dbReference type="Gene3D" id="2.60.120.290">
    <property type="entry name" value="Spermadhesin, CUB domain"/>
    <property type="match status" value="1"/>
</dbReference>